<dbReference type="InterPro" id="IPR050819">
    <property type="entry name" value="Tripeptidyl-peptidase_I"/>
</dbReference>
<dbReference type="GO" id="GO:0004252">
    <property type="term" value="F:serine-type endopeptidase activity"/>
    <property type="evidence" value="ECO:0007669"/>
    <property type="project" value="InterPro"/>
</dbReference>
<evidence type="ECO:0000313" key="4">
    <source>
        <dbReference type="Proteomes" id="UP000620124"/>
    </source>
</evidence>
<dbReference type="InterPro" id="IPR030400">
    <property type="entry name" value="Sedolisin_dom"/>
</dbReference>
<dbReference type="Proteomes" id="UP000620124">
    <property type="component" value="Unassembled WGS sequence"/>
</dbReference>
<keyword evidence="3" id="KW-0645">Protease</keyword>
<dbReference type="Gene3D" id="3.40.50.200">
    <property type="entry name" value="Peptidase S8/S53 domain"/>
    <property type="match status" value="1"/>
</dbReference>
<dbReference type="AlphaFoldDB" id="A0A8H6X3G1"/>
<proteinExistence type="predicted"/>
<dbReference type="SUPFAM" id="SSF52743">
    <property type="entry name" value="Subtilisin-like"/>
    <property type="match status" value="1"/>
</dbReference>
<dbReference type="GO" id="GO:0006508">
    <property type="term" value="P:proteolysis"/>
    <property type="evidence" value="ECO:0007669"/>
    <property type="project" value="UniProtKB-KW"/>
</dbReference>
<organism evidence="3 4">
    <name type="scientific">Mycena venus</name>
    <dbReference type="NCBI Taxonomy" id="2733690"/>
    <lineage>
        <taxon>Eukaryota</taxon>
        <taxon>Fungi</taxon>
        <taxon>Dikarya</taxon>
        <taxon>Basidiomycota</taxon>
        <taxon>Agaricomycotina</taxon>
        <taxon>Agaricomycetes</taxon>
        <taxon>Agaricomycetidae</taxon>
        <taxon>Agaricales</taxon>
        <taxon>Marasmiineae</taxon>
        <taxon>Mycenaceae</taxon>
        <taxon>Mycena</taxon>
    </lineage>
</organism>
<keyword evidence="4" id="KW-1185">Reference proteome</keyword>
<dbReference type="PANTHER" id="PTHR14218">
    <property type="entry name" value="PROTEASE S8 TRIPEPTIDYL PEPTIDASE I CLN2"/>
    <property type="match status" value="1"/>
</dbReference>
<dbReference type="OrthoDB" id="409122at2759"/>
<protein>
    <submittedName>
        <fullName evidence="3">Serine protease S53</fullName>
    </submittedName>
</protein>
<dbReference type="PROSITE" id="PS51695">
    <property type="entry name" value="SEDOLISIN"/>
    <property type="match status" value="1"/>
</dbReference>
<reference evidence="3" key="1">
    <citation type="submission" date="2020-05" db="EMBL/GenBank/DDBJ databases">
        <title>Mycena genomes resolve the evolution of fungal bioluminescence.</title>
        <authorList>
            <person name="Tsai I.J."/>
        </authorList>
    </citation>
    <scope>NUCLEOTIDE SEQUENCE</scope>
    <source>
        <strain evidence="3">CCC161011</strain>
    </source>
</reference>
<evidence type="ECO:0000313" key="3">
    <source>
        <dbReference type="EMBL" id="KAF7333737.1"/>
    </source>
</evidence>
<evidence type="ECO:0000256" key="1">
    <source>
        <dbReference type="PROSITE-ProRule" id="PRU01032"/>
    </source>
</evidence>
<accession>A0A8H6X3G1</accession>
<sequence>MNQTVVRTLSYSIPSALKTGIQWVHPTISFLVAKSVTGPPSFANKTSTATRVPPPAPATFQLHGIPAIPAKPATNALGVSGFQTDFANKRTFLEFYRPDVDPNTTFGFLSVDDGINNQLSAGAGTQTSNIVGMTTGLNVTFISTGTLPDHLLTEMLDQANYLLSLNHPPQTIFNTVTGLEIRFVMPTPNWPGEESLIVQTGTWGAGGIPFLPDCKPFDLPFPASCPFVTAVGATEFNDEPEETASKDSGGGFSNFFSRPAYQDSTVTAYLEAANNMRNTAFNVSGRAVSDISAVSLITSIQDHQTLDFLQTPEFSAAIFPSMVALLTWLGKPFAVRQPGAFNDMITGNNPGYMTDGFNSTAGLAIIGHWVRFTILPETAADLQQVVG</sequence>
<dbReference type="PANTHER" id="PTHR14218:SF15">
    <property type="entry name" value="TRIPEPTIDYL-PEPTIDASE 1"/>
    <property type="match status" value="1"/>
</dbReference>
<dbReference type="EMBL" id="JACAZI010000028">
    <property type="protein sequence ID" value="KAF7333737.1"/>
    <property type="molecule type" value="Genomic_DNA"/>
</dbReference>
<name>A0A8H6X3G1_9AGAR</name>
<gene>
    <name evidence="3" type="ORF">MVEN_02330200</name>
</gene>
<comment type="caution">
    <text evidence="3">The sequence shown here is derived from an EMBL/GenBank/DDBJ whole genome shotgun (WGS) entry which is preliminary data.</text>
</comment>
<feature type="domain" description="Peptidase S53" evidence="2">
    <location>
        <begin position="50"/>
        <end position="387"/>
    </location>
</feature>
<dbReference type="InterPro" id="IPR036852">
    <property type="entry name" value="Peptidase_S8/S53_dom_sf"/>
</dbReference>
<evidence type="ECO:0000259" key="2">
    <source>
        <dbReference type="PROSITE" id="PS51695"/>
    </source>
</evidence>
<comment type="caution">
    <text evidence="1">Lacks conserved residue(s) required for the propagation of feature annotation.</text>
</comment>
<dbReference type="GO" id="GO:0008240">
    <property type="term" value="F:tripeptidyl-peptidase activity"/>
    <property type="evidence" value="ECO:0007669"/>
    <property type="project" value="TreeGrafter"/>
</dbReference>
<keyword evidence="3" id="KW-0378">Hydrolase</keyword>